<accession>A0A150XXP0</accession>
<dbReference type="Proteomes" id="UP000075615">
    <property type="component" value="Unassembled WGS sequence"/>
</dbReference>
<dbReference type="Pfam" id="PF17761">
    <property type="entry name" value="DUF1016_N"/>
    <property type="match status" value="1"/>
</dbReference>
<sequence length="352" mass="41351">MNKELHRDKSYEDLLQNILLEIESHRKKASEELTITMMQLYDTIGKRIVEKQEEEGWGKSIVEQLAMDINKVTGSKESFSSRNLWYMRQYHLTYLENEEQRLLSYRVNWGQNILLFTKIKDGEERKYYLECTIEAAWSRNTLFNAIKSEAYKNHRLNKKQSNFKATLPAHFSEQANETLKSEYTLSFLDIDGPILERQLENKIVARIKDFVLELGYGFTYMGNQYKLVLRDKDYFVDLLFFHRKLKCIVAIDLKIGEFQPEFAGKMNFYLNLLNEQVRLPEENPSIGIILCAEKDNVEVDYALIGVQNPIGVAEYTLKKKLPQKYKGELPGVKELKTRLTKEFKANHNNEKS</sequence>
<dbReference type="AlphaFoldDB" id="A0A150XXP0"/>
<proteinExistence type="predicted"/>
<dbReference type="EMBL" id="LRDB01000001">
    <property type="protein sequence ID" value="KYG83468.1"/>
    <property type="molecule type" value="Genomic_DNA"/>
</dbReference>
<dbReference type="PANTHER" id="PTHR30547">
    <property type="entry name" value="UNCHARACTERIZED PROTEIN YHCG-RELATED"/>
    <property type="match status" value="1"/>
</dbReference>
<dbReference type="Pfam" id="PF06250">
    <property type="entry name" value="YhcG_C"/>
    <property type="match status" value="1"/>
</dbReference>
<name>A0A150XXP0_9BACT</name>
<dbReference type="InterPro" id="IPR053148">
    <property type="entry name" value="PD-DEXK-like_domain"/>
</dbReference>
<feature type="domain" description="YhcG PDDEXK nuclease" evidence="1">
    <location>
        <begin position="177"/>
        <end position="330"/>
    </location>
</feature>
<reference evidence="3 4" key="1">
    <citation type="submission" date="2016-01" db="EMBL/GenBank/DDBJ databases">
        <title>Genome sequencing of Roseivirga echinicomitans KMM 6058.</title>
        <authorList>
            <person name="Selvaratnam C."/>
            <person name="Thevarajoo S."/>
            <person name="Goh K.M."/>
            <person name="Ee R."/>
            <person name="Chan K.-G."/>
            <person name="Chong C.S."/>
        </authorList>
    </citation>
    <scope>NUCLEOTIDE SEQUENCE [LARGE SCALE GENOMIC DNA]</scope>
    <source>
        <strain evidence="3 4">KMM 6058</strain>
    </source>
</reference>
<evidence type="ECO:0008006" key="5">
    <source>
        <dbReference type="Google" id="ProtNLM"/>
    </source>
</evidence>
<organism evidence="3 4">
    <name type="scientific">Roseivirga echinicomitans</name>
    <dbReference type="NCBI Taxonomy" id="296218"/>
    <lineage>
        <taxon>Bacteria</taxon>
        <taxon>Pseudomonadati</taxon>
        <taxon>Bacteroidota</taxon>
        <taxon>Cytophagia</taxon>
        <taxon>Cytophagales</taxon>
        <taxon>Roseivirgaceae</taxon>
        <taxon>Roseivirga</taxon>
    </lineage>
</organism>
<dbReference type="OrthoDB" id="9801263at2"/>
<dbReference type="PANTHER" id="PTHR30547:SF0">
    <property type="entry name" value="BLR8175 PROTEIN"/>
    <property type="match status" value="1"/>
</dbReference>
<evidence type="ECO:0000259" key="2">
    <source>
        <dbReference type="Pfam" id="PF17761"/>
    </source>
</evidence>
<feature type="domain" description="YhcG N-terminal" evidence="2">
    <location>
        <begin position="20"/>
        <end position="152"/>
    </location>
</feature>
<dbReference type="Gene3D" id="3.40.1350.10">
    <property type="match status" value="1"/>
</dbReference>
<dbReference type="RefSeq" id="WP_068410333.1">
    <property type="nucleotide sequence ID" value="NZ_LRDB01000001.1"/>
</dbReference>
<evidence type="ECO:0000313" key="3">
    <source>
        <dbReference type="EMBL" id="KYG83468.1"/>
    </source>
</evidence>
<dbReference type="STRING" id="296218.AWN68_01300"/>
<dbReference type="InterPro" id="IPR041527">
    <property type="entry name" value="YhcG_N"/>
</dbReference>
<comment type="caution">
    <text evidence="3">The sequence shown here is derived from an EMBL/GenBank/DDBJ whole genome shotgun (WGS) entry which is preliminary data.</text>
</comment>
<evidence type="ECO:0000313" key="4">
    <source>
        <dbReference type="Proteomes" id="UP000075615"/>
    </source>
</evidence>
<dbReference type="InterPro" id="IPR009362">
    <property type="entry name" value="YhcG_C"/>
</dbReference>
<evidence type="ECO:0000259" key="1">
    <source>
        <dbReference type="Pfam" id="PF06250"/>
    </source>
</evidence>
<dbReference type="GO" id="GO:0003676">
    <property type="term" value="F:nucleic acid binding"/>
    <property type="evidence" value="ECO:0007669"/>
    <property type="project" value="InterPro"/>
</dbReference>
<gene>
    <name evidence="3" type="ORF">AWN68_01300</name>
</gene>
<keyword evidence="4" id="KW-1185">Reference proteome</keyword>
<dbReference type="InterPro" id="IPR011856">
    <property type="entry name" value="tRNA_endonuc-like_dom_sf"/>
</dbReference>
<protein>
    <recommendedName>
        <fullName evidence="5">50S ribosomal protein L31</fullName>
    </recommendedName>
</protein>